<name>A0AA86VP84_9EUKA</name>
<dbReference type="EMBL" id="CATOUU010001104">
    <property type="protein sequence ID" value="CAI9972148.1"/>
    <property type="molecule type" value="Genomic_DNA"/>
</dbReference>
<evidence type="ECO:0000313" key="2">
    <source>
        <dbReference type="EMBL" id="CAI9939785.1"/>
    </source>
</evidence>
<evidence type="ECO:0000313" key="4">
    <source>
        <dbReference type="EMBL" id="CAL6038244.1"/>
    </source>
</evidence>
<accession>A0AA86VP84</accession>
<reference evidence="3" key="1">
    <citation type="submission" date="2023-06" db="EMBL/GenBank/DDBJ databases">
        <authorList>
            <person name="Kurt Z."/>
        </authorList>
    </citation>
    <scope>NUCLEOTIDE SEQUENCE</scope>
</reference>
<dbReference type="AlphaFoldDB" id="A0AA86VP84"/>
<evidence type="ECO:0000313" key="5">
    <source>
        <dbReference type="EMBL" id="CAL6053657.1"/>
    </source>
</evidence>
<organism evidence="3">
    <name type="scientific">Hexamita inflata</name>
    <dbReference type="NCBI Taxonomy" id="28002"/>
    <lineage>
        <taxon>Eukaryota</taxon>
        <taxon>Metamonada</taxon>
        <taxon>Diplomonadida</taxon>
        <taxon>Hexamitidae</taxon>
        <taxon>Hexamitinae</taxon>
        <taxon>Hexamita</taxon>
    </lineage>
</organism>
<evidence type="ECO:0000313" key="3">
    <source>
        <dbReference type="EMBL" id="CAI9972148.1"/>
    </source>
</evidence>
<dbReference type="EMBL" id="CAXDID020000197">
    <property type="protein sequence ID" value="CAL6053657.1"/>
    <property type="molecule type" value="Genomic_DNA"/>
</dbReference>
<protein>
    <submittedName>
        <fullName evidence="3">Uncharacterized protein</fullName>
    </submittedName>
</protein>
<keyword evidence="6" id="KW-1185">Reference proteome</keyword>
<dbReference type="Gene3D" id="2.160.20.110">
    <property type="match status" value="1"/>
</dbReference>
<evidence type="ECO:0000313" key="6">
    <source>
        <dbReference type="Proteomes" id="UP001642409"/>
    </source>
</evidence>
<sequence>MNVNDKLYITQKSNNINLFIYTNITQESQIDVQVNNVQVNTFALFGFGITTQIVIDSNINISLQFQVLTGALLCIHCDIEVQSCSLVLIASGQQISGLIIEPRQSVIVQQSFIQYRISSMNSSGLINVNKQLSMILIVCQCQLTGSNLIQNANNGYIASTMYVDIILNITKFDICVDQTQRFGQQSVKINIIGTESFKCDICNEQFVIYGLCGDILQYSEIINGMYQCVYPFEYLDNKCICTHGYLLNVTQCINIVESINNMNNLVNSNISDQTLLLAQKIEKIGNSLIVIDQNILSNISEIENRIMSNLSKSDYNLLMNTSILDNRIFSNITDIKKDIIIAQIITENNLQYNTTVLDWRIFNNISYLNTNIQNFTLQLQDVNNSLLLKTEIFEQQLQLQNQIIEQLKIQVNNLTQQLNCTSNYGYSIINGSCVQVTCVISGQQSINGICQCTNINSIVLSGSCVCPANSNVIGTACVCTISGQIMQNGQCVCSTNGAFVDNNVCICGLNSINISNSCSCPIGASLVNRVCTCTNINAYISENLCVCPTYSSLVGNVCMCPSNSQIVNNQCSCNLITGQILNNSVCQCQTTGAFVNNGTCICGLYALNTSNICMCPTNSSMINNICTCDKIIGQLMIGGSCQCPSGQIVVNNSCQQNSYVINFINFECSQEIFTQNFNINSITNQISSLINFSSGYVFSISTVIQNAFIDISDNVYSTVVYPLFQSQSTFSNLKIEFGTQSLNNGSLIIASTSSITINNLNIISKPGCQLQVNNANTLNILTSLSISTSVTNLLVNISFASSNGNITLINNISGIFNISRYQILGSFESTSTVSMIGINVNAVKISVNLVSFQPNVFNVGNGSSYLFGSVLSTATNFVINNLTVIIGSSSNFLILSSKSSSNYDLFGGIIAYSASSVSVNNVLLDSYQKFYANYGNSGVLIGYIKSTISNIVINNICLQQNIISTGKFDRFALIGWNYGNTFINSASVTLSVYGLNIWGLGLLGVLEESIYAEVINLRAFVSVNSTSGAYVGSVIGLSAAKNCSISNTSIVDGNISLGSTQCVGGFFGDLHQSTNTSIINSSIINTNISGLDQVGGIVGTCLSAKLYLKNTQIQLMRLSGSHVGVVVGYNNGCTYLFTSSSSSSNYVNGNLQNNCGNLGNFYSISGC</sequence>
<evidence type="ECO:0000256" key="1">
    <source>
        <dbReference type="SAM" id="Coils"/>
    </source>
</evidence>
<proteinExistence type="predicted"/>
<gene>
    <name evidence="2" type="ORF">HINF_LOCUS27430</name>
    <name evidence="4" type="ORF">HINF_LOCUS37272</name>
    <name evidence="5" type="ORF">HINF_LOCUS45513</name>
    <name evidence="3" type="ORF">HINF_LOCUS59793</name>
</gene>
<dbReference type="EMBL" id="CATOUU010000667">
    <property type="protein sequence ID" value="CAI9939785.1"/>
    <property type="molecule type" value="Genomic_DNA"/>
</dbReference>
<keyword evidence="1" id="KW-0175">Coiled coil</keyword>
<dbReference type="EMBL" id="CAXDID020000139">
    <property type="protein sequence ID" value="CAL6038244.1"/>
    <property type="molecule type" value="Genomic_DNA"/>
</dbReference>
<comment type="caution">
    <text evidence="3">The sequence shown here is derived from an EMBL/GenBank/DDBJ whole genome shotgun (WGS) entry which is preliminary data.</text>
</comment>
<reference evidence="4 6" key="2">
    <citation type="submission" date="2024-07" db="EMBL/GenBank/DDBJ databases">
        <authorList>
            <person name="Akdeniz Z."/>
        </authorList>
    </citation>
    <scope>NUCLEOTIDE SEQUENCE [LARGE SCALE GENOMIC DNA]</scope>
</reference>
<feature type="coiled-coil region" evidence="1">
    <location>
        <begin position="397"/>
        <end position="424"/>
    </location>
</feature>
<dbReference type="Proteomes" id="UP001642409">
    <property type="component" value="Unassembled WGS sequence"/>
</dbReference>